<dbReference type="CDD" id="cd00093">
    <property type="entry name" value="HTH_XRE"/>
    <property type="match status" value="1"/>
</dbReference>
<dbReference type="GO" id="GO:0003677">
    <property type="term" value="F:DNA binding"/>
    <property type="evidence" value="ECO:0007669"/>
    <property type="project" value="InterPro"/>
</dbReference>
<dbReference type="PROSITE" id="PS50943">
    <property type="entry name" value="HTH_CROC1"/>
    <property type="match status" value="1"/>
</dbReference>
<feature type="domain" description="HTH cro/C1-type" evidence="1">
    <location>
        <begin position="40"/>
        <end position="87"/>
    </location>
</feature>
<dbReference type="SMART" id="SM00530">
    <property type="entry name" value="HTH_XRE"/>
    <property type="match status" value="1"/>
</dbReference>
<sequence>MEGMSSAKYTELGAFLRSRRERIRPADIGLPAGPRRRVPGLRREEVAQLAGASVDYYNELERGAGSQPSGQMIAALARALRLSADERDYLFHLADRPVPVQGGAASHVHPGMLDLLDRLASTPAQVITDLHVTLVQNPAAVALVGDQSGFRGARASFLHRWFTEPDARRLYPESDHEAQSRAFVADLRAAAARRDAKDTEATSMIHSLLGASSEFAALWADHDVAFRRDDRKRLDHPALGVIEVNCLNLFSEDGRQRLLWFTPAAGTDSAGRLDLLAVIGTQEIAEPTP</sequence>
<dbReference type="PANTHER" id="PTHR35010:SF2">
    <property type="entry name" value="BLL4672 PROTEIN"/>
    <property type="match status" value="1"/>
</dbReference>
<comment type="caution">
    <text evidence="2">The sequence shown here is derived from an EMBL/GenBank/DDBJ whole genome shotgun (WGS) entry which is preliminary data.</text>
</comment>
<gene>
    <name evidence="2" type="ORF">ACRB68_43420</name>
</gene>
<keyword evidence="3" id="KW-1185">Reference proteome</keyword>
<dbReference type="InterPro" id="IPR010982">
    <property type="entry name" value="Lambda_DNA-bd_dom_sf"/>
</dbReference>
<dbReference type="Proteomes" id="UP000487268">
    <property type="component" value="Unassembled WGS sequence"/>
</dbReference>
<dbReference type="InterPro" id="IPR041413">
    <property type="entry name" value="MLTR_LBD"/>
</dbReference>
<evidence type="ECO:0000313" key="2">
    <source>
        <dbReference type="EMBL" id="MQY06254.1"/>
    </source>
</evidence>
<dbReference type="EMBL" id="WEGH01000003">
    <property type="protein sequence ID" value="MQY06254.1"/>
    <property type="molecule type" value="Genomic_DNA"/>
</dbReference>
<organism evidence="2 3">
    <name type="scientific">Actinomadura macrotermitis</name>
    <dbReference type="NCBI Taxonomy" id="2585200"/>
    <lineage>
        <taxon>Bacteria</taxon>
        <taxon>Bacillati</taxon>
        <taxon>Actinomycetota</taxon>
        <taxon>Actinomycetes</taxon>
        <taxon>Streptosporangiales</taxon>
        <taxon>Thermomonosporaceae</taxon>
        <taxon>Actinomadura</taxon>
    </lineage>
</organism>
<dbReference type="Gene3D" id="3.30.450.180">
    <property type="match status" value="1"/>
</dbReference>
<proteinExistence type="predicted"/>
<reference evidence="2 3" key="1">
    <citation type="submission" date="2019-10" db="EMBL/GenBank/DDBJ databases">
        <title>Actinomadura rubteroloni sp. nov. and Actinomadura macrotermitis sp. nov., isolated from the gut of fungus growing-termite Macrotermes natalensis.</title>
        <authorList>
            <person name="Benndorf R."/>
            <person name="Martin K."/>
            <person name="Kuefner M."/>
            <person name="De Beer W."/>
            <person name="Kaster A.-K."/>
            <person name="Vollmers J."/>
            <person name="Poulsen M."/>
            <person name="Beemelmanns C."/>
        </authorList>
    </citation>
    <scope>NUCLEOTIDE SEQUENCE [LARGE SCALE GENOMIC DNA]</scope>
    <source>
        <strain evidence="2 3">RB68</strain>
    </source>
</reference>
<name>A0A7K0C051_9ACTN</name>
<dbReference type="Gene3D" id="1.10.260.40">
    <property type="entry name" value="lambda repressor-like DNA-binding domains"/>
    <property type="match status" value="1"/>
</dbReference>
<dbReference type="Pfam" id="PF13560">
    <property type="entry name" value="HTH_31"/>
    <property type="match status" value="1"/>
</dbReference>
<dbReference type="PANTHER" id="PTHR35010">
    <property type="entry name" value="BLL4672 PROTEIN-RELATED"/>
    <property type="match status" value="1"/>
</dbReference>
<accession>A0A7K0C051</accession>
<dbReference type="AlphaFoldDB" id="A0A7K0C051"/>
<protein>
    <recommendedName>
        <fullName evidence="1">HTH cro/C1-type domain-containing protein</fullName>
    </recommendedName>
</protein>
<evidence type="ECO:0000313" key="3">
    <source>
        <dbReference type="Proteomes" id="UP000487268"/>
    </source>
</evidence>
<evidence type="ECO:0000259" key="1">
    <source>
        <dbReference type="PROSITE" id="PS50943"/>
    </source>
</evidence>
<dbReference type="InterPro" id="IPR001387">
    <property type="entry name" value="Cro/C1-type_HTH"/>
</dbReference>
<dbReference type="Pfam" id="PF17765">
    <property type="entry name" value="MLTR_LBD"/>
    <property type="match status" value="1"/>
</dbReference>
<dbReference type="SUPFAM" id="SSF47413">
    <property type="entry name" value="lambda repressor-like DNA-binding domains"/>
    <property type="match status" value="1"/>
</dbReference>